<accession>A0A6M0K2A4</accession>
<evidence type="ECO:0000256" key="1">
    <source>
        <dbReference type="SAM" id="Phobius"/>
    </source>
</evidence>
<keyword evidence="1" id="KW-1133">Transmembrane helix</keyword>
<dbReference type="AlphaFoldDB" id="A0A6M0K2A4"/>
<reference evidence="2 3" key="1">
    <citation type="submission" date="2020-02" db="EMBL/GenBank/DDBJ databases">
        <title>Genome sequences of Thiorhodococcus mannitoliphagus and Thiorhodococcus minor, purple sulfur photosynthetic bacteria in the gammaproteobacterial family, Chromatiaceae.</title>
        <authorList>
            <person name="Aviles F.A."/>
            <person name="Meyer T.E."/>
            <person name="Kyndt J.A."/>
        </authorList>
    </citation>
    <scope>NUCLEOTIDE SEQUENCE [LARGE SCALE GENOMIC DNA]</scope>
    <source>
        <strain evidence="2 3">DSM 11518</strain>
    </source>
</reference>
<organism evidence="2 3">
    <name type="scientific">Thiorhodococcus minor</name>
    <dbReference type="NCBI Taxonomy" id="57489"/>
    <lineage>
        <taxon>Bacteria</taxon>
        <taxon>Pseudomonadati</taxon>
        <taxon>Pseudomonadota</taxon>
        <taxon>Gammaproteobacteria</taxon>
        <taxon>Chromatiales</taxon>
        <taxon>Chromatiaceae</taxon>
        <taxon>Thiorhodococcus</taxon>
    </lineage>
</organism>
<dbReference type="EMBL" id="JAAIJQ010000053">
    <property type="protein sequence ID" value="NEV63519.1"/>
    <property type="molecule type" value="Genomic_DNA"/>
</dbReference>
<comment type="caution">
    <text evidence="2">The sequence shown here is derived from an EMBL/GenBank/DDBJ whole genome shotgun (WGS) entry which is preliminary data.</text>
</comment>
<protein>
    <recommendedName>
        <fullName evidence="4">DUF3311 domain-containing protein</fullName>
    </recommendedName>
</protein>
<dbReference type="Proteomes" id="UP000483379">
    <property type="component" value="Unassembled WGS sequence"/>
</dbReference>
<sequence>MPRSTLLRQRLLTLFLAAMLLLFSPLVLQFEAFGRWLGIPILLIYIFAVWAGVIALAAWLVSRGAD</sequence>
<keyword evidence="1" id="KW-0812">Transmembrane</keyword>
<evidence type="ECO:0000313" key="2">
    <source>
        <dbReference type="EMBL" id="NEV63519.1"/>
    </source>
</evidence>
<feature type="transmembrane region" description="Helical" evidence="1">
    <location>
        <begin position="39"/>
        <end position="61"/>
    </location>
</feature>
<proteinExistence type="predicted"/>
<keyword evidence="3" id="KW-1185">Reference proteome</keyword>
<keyword evidence="1" id="KW-0472">Membrane</keyword>
<evidence type="ECO:0000313" key="3">
    <source>
        <dbReference type="Proteomes" id="UP000483379"/>
    </source>
</evidence>
<gene>
    <name evidence="2" type="ORF">G3446_16765</name>
</gene>
<evidence type="ECO:0008006" key="4">
    <source>
        <dbReference type="Google" id="ProtNLM"/>
    </source>
</evidence>
<dbReference type="RefSeq" id="WP_164453982.1">
    <property type="nucleotide sequence ID" value="NZ_JAAIJQ010000053.1"/>
</dbReference>
<name>A0A6M0K2A4_9GAMM</name>